<feature type="transmembrane region" description="Helical" evidence="1">
    <location>
        <begin position="222"/>
        <end position="240"/>
    </location>
</feature>
<feature type="transmembrane region" description="Helical" evidence="1">
    <location>
        <begin position="399"/>
        <end position="423"/>
    </location>
</feature>
<feature type="transmembrane region" description="Helical" evidence="1">
    <location>
        <begin position="144"/>
        <end position="168"/>
    </location>
</feature>
<dbReference type="Pfam" id="PF07670">
    <property type="entry name" value="Gate"/>
    <property type="match status" value="1"/>
</dbReference>
<accession>A0A1R4EG27</accession>
<dbReference type="STRING" id="1945520.A1019T_01433"/>
<evidence type="ECO:0000313" key="4">
    <source>
        <dbReference type="Proteomes" id="UP000188169"/>
    </source>
</evidence>
<gene>
    <name evidence="3" type="ORF">A1019T_01433</name>
</gene>
<evidence type="ECO:0000313" key="3">
    <source>
        <dbReference type="EMBL" id="SJM37461.1"/>
    </source>
</evidence>
<dbReference type="OrthoDB" id="1633380at2"/>
<feature type="transmembrane region" description="Helical" evidence="1">
    <location>
        <begin position="252"/>
        <end position="271"/>
    </location>
</feature>
<evidence type="ECO:0000256" key="1">
    <source>
        <dbReference type="SAM" id="Phobius"/>
    </source>
</evidence>
<feature type="transmembrane region" description="Helical" evidence="1">
    <location>
        <begin position="74"/>
        <end position="91"/>
    </location>
</feature>
<dbReference type="AlphaFoldDB" id="A0A1R4EG27"/>
<keyword evidence="1" id="KW-0812">Transmembrane</keyword>
<protein>
    <submittedName>
        <fullName evidence="3">Nucleoside recognition</fullName>
    </submittedName>
</protein>
<dbReference type="InterPro" id="IPR011642">
    <property type="entry name" value="Gate_dom"/>
</dbReference>
<organism evidence="3 4">
    <name type="scientific">Psychrobacter pasteurii</name>
    <dbReference type="NCBI Taxonomy" id="1945520"/>
    <lineage>
        <taxon>Bacteria</taxon>
        <taxon>Pseudomonadati</taxon>
        <taxon>Pseudomonadota</taxon>
        <taxon>Gammaproteobacteria</taxon>
        <taxon>Moraxellales</taxon>
        <taxon>Moraxellaceae</taxon>
        <taxon>Psychrobacter</taxon>
    </lineage>
</organism>
<dbReference type="EMBL" id="FUGD01000087">
    <property type="protein sequence ID" value="SJM37461.1"/>
    <property type="molecule type" value="Genomic_DNA"/>
</dbReference>
<feature type="transmembrane region" description="Helical" evidence="1">
    <location>
        <begin position="35"/>
        <end position="54"/>
    </location>
</feature>
<dbReference type="RefSeq" id="WP_095532747.1">
    <property type="nucleotide sequence ID" value="NZ_FUGD01000087.1"/>
</dbReference>
<feature type="transmembrane region" description="Helical" evidence="1">
    <location>
        <begin position="358"/>
        <end position="379"/>
    </location>
</feature>
<reference evidence="4" key="1">
    <citation type="submission" date="2017-02" db="EMBL/GenBank/DDBJ databases">
        <authorList>
            <person name="Mornico D."/>
        </authorList>
    </citation>
    <scope>NUCLEOTIDE SEQUENCE [LARGE SCALE GENOMIC DNA]</scope>
</reference>
<evidence type="ECO:0000259" key="2">
    <source>
        <dbReference type="Pfam" id="PF07670"/>
    </source>
</evidence>
<proteinExistence type="predicted"/>
<feature type="transmembrane region" description="Helical" evidence="1">
    <location>
        <begin position="189"/>
        <end position="207"/>
    </location>
</feature>
<sequence length="463" mass="50156">MEIDKNVEMLTVDQQELHPSLSDNEDPLLSRSRGIFQLIIFSIIGITTFFIPFTINDKSTILFDHIASYLVNDLHSLAVGLLFLLMAYGAIKPIVTGKYKESITHAILSFAKVAGLILAGLYVLGMAPDVIMEKDMMPFLFEKLALPVGMIVPIGALILASLIGFGLLEMIGVLMQPIMKPIWRTPGTSAIDAVASFVGSYSIGLLITNRVYLQGHYSTREAIIIATGFSTVSAAFMVIVAKTLGLMEFWNLFFWSTLIITFIVTAITARIPPISQERNDDADPAAQALADVKGNRLGAAVELGIETSRRSSNLPKIFWCNFKDGLEMAAAIVPSIIAVGLAGLLLDKYTPVFEILGLVLYPFTFISGLPDPLLAAKGISAGLAEMFLPALLLSEADFVTRYVAGVVSISSILFFSAMIPCILATKIPLSIPKMLIIWLQRTILSILLASAFAHLAIAVGWIG</sequence>
<feature type="transmembrane region" description="Helical" evidence="1">
    <location>
        <begin position="103"/>
        <end position="124"/>
    </location>
</feature>
<dbReference type="Proteomes" id="UP000188169">
    <property type="component" value="Unassembled WGS sequence"/>
</dbReference>
<feature type="domain" description="Nucleoside transporter/FeoB GTPase Gate" evidence="2">
    <location>
        <begin position="146"/>
        <end position="246"/>
    </location>
</feature>
<keyword evidence="4" id="KW-1185">Reference proteome</keyword>
<keyword evidence="1" id="KW-1133">Transmembrane helix</keyword>
<keyword evidence="1" id="KW-0472">Membrane</keyword>
<feature type="transmembrane region" description="Helical" evidence="1">
    <location>
        <begin position="328"/>
        <end position="346"/>
    </location>
</feature>
<feature type="transmembrane region" description="Helical" evidence="1">
    <location>
        <begin position="443"/>
        <end position="462"/>
    </location>
</feature>
<name>A0A1R4EG27_9GAMM</name>